<keyword evidence="10" id="KW-1185">Reference proteome</keyword>
<reference evidence="9 11" key="2">
    <citation type="submission" date="2017-02" db="EMBL/GenBank/DDBJ databases">
        <authorList>
            <person name="Peterson S.W."/>
        </authorList>
    </citation>
    <scope>NUCLEOTIDE SEQUENCE [LARGE SCALE GENOMIC DNA]</scope>
    <source>
        <strain evidence="9 11">DSM 9653</strain>
    </source>
</reference>
<feature type="binding site" evidence="5">
    <location>
        <position position="185"/>
    </location>
    <ligand>
        <name>S-adenosyl-L-methionine</name>
        <dbReference type="ChEBI" id="CHEBI:59789"/>
    </ligand>
</feature>
<proteinExistence type="inferred from homology"/>
<dbReference type="Proteomes" id="UP000190130">
    <property type="component" value="Unassembled WGS sequence"/>
</dbReference>
<dbReference type="CDD" id="cd02440">
    <property type="entry name" value="AdoMet_MTases"/>
    <property type="match status" value="1"/>
</dbReference>
<gene>
    <name evidence="5" type="primary">prmC</name>
    <name evidence="8" type="ORF">ARD30_15880</name>
    <name evidence="9" type="ORF">SAMN05660750_01906</name>
</gene>
<evidence type="ECO:0000256" key="5">
    <source>
        <dbReference type="HAMAP-Rule" id="MF_02126"/>
    </source>
</evidence>
<evidence type="ECO:0000259" key="6">
    <source>
        <dbReference type="Pfam" id="PF05175"/>
    </source>
</evidence>
<keyword evidence="2 5" id="KW-0808">Transferase</keyword>
<feature type="binding site" evidence="5">
    <location>
        <position position="171"/>
    </location>
    <ligand>
        <name>S-adenosyl-L-methionine</name>
        <dbReference type="ChEBI" id="CHEBI:59789"/>
    </ligand>
</feature>
<dbReference type="AlphaFoldDB" id="A0A0Q3I5C7"/>
<dbReference type="EMBL" id="LMAR01000044">
    <property type="protein sequence ID" value="KQK29933.1"/>
    <property type="molecule type" value="Genomic_DNA"/>
</dbReference>
<evidence type="ECO:0000256" key="2">
    <source>
        <dbReference type="ARBA" id="ARBA00022679"/>
    </source>
</evidence>
<dbReference type="EC" id="2.1.1.297" evidence="5"/>
<keyword evidence="3 5" id="KW-0949">S-adenosyl-L-methionine</keyword>
<comment type="function">
    <text evidence="5">Methylates the class 1 translation termination release factors RF1/PrfA and RF2/PrfB on the glutamine residue of the universally conserved GGQ motif.</text>
</comment>
<dbReference type="GO" id="GO:0102559">
    <property type="term" value="F:peptide chain release factor N(5)-glutamine methyltransferase activity"/>
    <property type="evidence" value="ECO:0007669"/>
    <property type="project" value="UniProtKB-EC"/>
</dbReference>
<dbReference type="HAMAP" id="MF_02126">
    <property type="entry name" value="RF_methyltr_PrmC"/>
    <property type="match status" value="1"/>
</dbReference>
<name>A0A0Q3I5C7_9HYPH</name>
<dbReference type="Gene3D" id="3.40.50.150">
    <property type="entry name" value="Vaccinia Virus protein VP39"/>
    <property type="match status" value="1"/>
</dbReference>
<evidence type="ECO:0000259" key="7">
    <source>
        <dbReference type="Pfam" id="PF17827"/>
    </source>
</evidence>
<dbReference type="Proteomes" id="UP000051562">
    <property type="component" value="Unassembled WGS sequence"/>
</dbReference>
<dbReference type="InterPro" id="IPR007848">
    <property type="entry name" value="Small_mtfrase_dom"/>
</dbReference>
<dbReference type="GO" id="GO:0032259">
    <property type="term" value="P:methylation"/>
    <property type="evidence" value="ECO:0007669"/>
    <property type="project" value="UniProtKB-KW"/>
</dbReference>
<dbReference type="STRING" id="53254.SAMN05660750_01906"/>
<dbReference type="RefSeq" id="WP_055728733.1">
    <property type="nucleotide sequence ID" value="NZ_FUYX01000004.1"/>
</dbReference>
<evidence type="ECO:0000313" key="10">
    <source>
        <dbReference type="Proteomes" id="UP000051562"/>
    </source>
</evidence>
<dbReference type="Pfam" id="PF17827">
    <property type="entry name" value="PrmC_N"/>
    <property type="match status" value="1"/>
</dbReference>
<dbReference type="EMBL" id="FUYX01000004">
    <property type="protein sequence ID" value="SKB69108.1"/>
    <property type="molecule type" value="Genomic_DNA"/>
</dbReference>
<evidence type="ECO:0000313" key="8">
    <source>
        <dbReference type="EMBL" id="KQK29933.1"/>
    </source>
</evidence>
<dbReference type="InterPro" id="IPR019874">
    <property type="entry name" value="RF_methyltr_PrmC"/>
</dbReference>
<dbReference type="PANTHER" id="PTHR18895:SF74">
    <property type="entry name" value="MTRF1L RELEASE FACTOR GLUTAMINE METHYLTRANSFERASE"/>
    <property type="match status" value="1"/>
</dbReference>
<evidence type="ECO:0000256" key="4">
    <source>
        <dbReference type="ARBA" id="ARBA00048391"/>
    </source>
</evidence>
<dbReference type="InterPro" id="IPR004556">
    <property type="entry name" value="HemK-like"/>
</dbReference>
<evidence type="ECO:0000256" key="1">
    <source>
        <dbReference type="ARBA" id="ARBA00022603"/>
    </source>
</evidence>
<feature type="domain" description="Release factor glutamine methyltransferase N-terminal" evidence="7">
    <location>
        <begin position="9"/>
        <end position="72"/>
    </location>
</feature>
<dbReference type="InterPro" id="IPR029063">
    <property type="entry name" value="SAM-dependent_MTases_sf"/>
</dbReference>
<evidence type="ECO:0000256" key="3">
    <source>
        <dbReference type="ARBA" id="ARBA00022691"/>
    </source>
</evidence>
<dbReference type="Gene3D" id="1.10.8.10">
    <property type="entry name" value="DNA helicase RuvA subunit, C-terminal domain"/>
    <property type="match status" value="1"/>
</dbReference>
<sequence>MSTVTSARRLLARSFSRAASATPGLDARLLVEGAVGQENPDPDMQLPADALARLRDFATRRLAGEPVWRILGEREFWGLRFRLSPATLEPRPDSETIVEVTLAALAGRREEALSLLDLGTGTGCLLIALLSELPRATGLGIDLSAEARDMAAGNAELNGVGDRAAFRQGSWTEGLAGRFDVIVSNPPYIPSGEIAGLSVEVREHDPLLALDGGADGLGPYRIFARTLPALMAPSGIVVFEIGAGQGPDVVALMQAGGLEFRGSRNDLGGHERALIFALT</sequence>
<comment type="similarity">
    <text evidence="5">Belongs to the protein N5-glutamine methyltransferase family. PrmC subfamily.</text>
</comment>
<protein>
    <recommendedName>
        <fullName evidence="5">Release factor glutamine methyltransferase</fullName>
        <shortName evidence="5">RF MTase</shortName>
        <ecNumber evidence="5">2.1.1.297</ecNumber>
    </recommendedName>
    <alternativeName>
        <fullName evidence="5">N5-glutamine methyltransferase PrmC</fullName>
    </alternativeName>
    <alternativeName>
        <fullName evidence="5">Protein-(glutamine-N5) MTase PrmC</fullName>
    </alternativeName>
    <alternativeName>
        <fullName evidence="5">Protein-glutamine N-methyltransferase PrmC</fullName>
    </alternativeName>
</protein>
<dbReference type="PANTHER" id="PTHR18895">
    <property type="entry name" value="HEMK METHYLTRANSFERASE"/>
    <property type="match status" value="1"/>
</dbReference>
<organism evidence="8 10">
    <name type="scientific">Bosea thiooxidans</name>
    <dbReference type="NCBI Taxonomy" id="53254"/>
    <lineage>
        <taxon>Bacteria</taxon>
        <taxon>Pseudomonadati</taxon>
        <taxon>Pseudomonadota</taxon>
        <taxon>Alphaproteobacteria</taxon>
        <taxon>Hyphomicrobiales</taxon>
        <taxon>Boseaceae</taxon>
        <taxon>Bosea</taxon>
    </lineage>
</organism>
<comment type="catalytic activity">
    <reaction evidence="4 5">
        <text>L-glutaminyl-[peptide chain release factor] + S-adenosyl-L-methionine = N(5)-methyl-L-glutaminyl-[peptide chain release factor] + S-adenosyl-L-homocysteine + H(+)</text>
        <dbReference type="Rhea" id="RHEA:42896"/>
        <dbReference type="Rhea" id="RHEA-COMP:10271"/>
        <dbReference type="Rhea" id="RHEA-COMP:10272"/>
        <dbReference type="ChEBI" id="CHEBI:15378"/>
        <dbReference type="ChEBI" id="CHEBI:30011"/>
        <dbReference type="ChEBI" id="CHEBI:57856"/>
        <dbReference type="ChEBI" id="CHEBI:59789"/>
        <dbReference type="ChEBI" id="CHEBI:61891"/>
        <dbReference type="EC" id="2.1.1.297"/>
    </reaction>
</comment>
<dbReference type="InterPro" id="IPR040758">
    <property type="entry name" value="PrmC_N"/>
</dbReference>
<dbReference type="SUPFAM" id="SSF53335">
    <property type="entry name" value="S-adenosyl-L-methionine-dependent methyltransferases"/>
    <property type="match status" value="1"/>
</dbReference>
<evidence type="ECO:0000313" key="11">
    <source>
        <dbReference type="Proteomes" id="UP000190130"/>
    </source>
</evidence>
<evidence type="ECO:0000313" key="9">
    <source>
        <dbReference type="EMBL" id="SKB69108.1"/>
    </source>
</evidence>
<dbReference type="PROSITE" id="PS00092">
    <property type="entry name" value="N6_MTASE"/>
    <property type="match status" value="1"/>
</dbReference>
<dbReference type="InterPro" id="IPR002052">
    <property type="entry name" value="DNA_methylase_N6_adenine_CS"/>
</dbReference>
<keyword evidence="1 5" id="KW-0489">Methyltransferase</keyword>
<dbReference type="NCBIfam" id="TIGR03534">
    <property type="entry name" value="RF_mod_PrmC"/>
    <property type="match status" value="1"/>
</dbReference>
<dbReference type="NCBIfam" id="TIGR00536">
    <property type="entry name" value="hemK_fam"/>
    <property type="match status" value="1"/>
</dbReference>
<feature type="domain" description="Methyltransferase small" evidence="6">
    <location>
        <begin position="112"/>
        <end position="188"/>
    </location>
</feature>
<reference evidence="8 10" key="1">
    <citation type="submission" date="2015-10" db="EMBL/GenBank/DDBJ databases">
        <title>Draft genome of Bosea thiooxidans.</title>
        <authorList>
            <person name="Wang X."/>
        </authorList>
    </citation>
    <scope>NUCLEOTIDE SEQUENCE [LARGE SCALE GENOMIC DNA]</scope>
    <source>
        <strain evidence="8 10">CGMCC 9174</strain>
    </source>
</reference>
<dbReference type="Pfam" id="PF05175">
    <property type="entry name" value="MTS"/>
    <property type="match status" value="1"/>
</dbReference>
<dbReference type="InterPro" id="IPR050320">
    <property type="entry name" value="N5-glutamine_MTase"/>
</dbReference>
<dbReference type="GO" id="GO:0003676">
    <property type="term" value="F:nucleic acid binding"/>
    <property type="evidence" value="ECO:0007669"/>
    <property type="project" value="InterPro"/>
</dbReference>
<feature type="binding site" evidence="5">
    <location>
        <begin position="185"/>
        <end position="188"/>
    </location>
    <ligand>
        <name>substrate</name>
    </ligand>
</feature>
<feature type="binding site" evidence="5">
    <location>
        <position position="142"/>
    </location>
    <ligand>
        <name>S-adenosyl-L-methionine</name>
        <dbReference type="ChEBI" id="CHEBI:59789"/>
    </ligand>
</feature>
<feature type="binding site" evidence="5">
    <location>
        <begin position="119"/>
        <end position="123"/>
    </location>
    <ligand>
        <name>S-adenosyl-L-methionine</name>
        <dbReference type="ChEBI" id="CHEBI:59789"/>
    </ligand>
</feature>
<accession>A0A0Q3I5C7</accession>